<name>A0ABV6K0U6_9LACO</name>
<evidence type="ECO:0000256" key="1">
    <source>
        <dbReference type="ARBA" id="ARBA00008005"/>
    </source>
</evidence>
<keyword evidence="6" id="KW-1185">Reference proteome</keyword>
<dbReference type="Gene3D" id="3.30.1370.220">
    <property type="match status" value="1"/>
</dbReference>
<sequence>MAGGIWTTQNKVRPGAYINTKGVAEAKPDTTIGRVLLANGVDYGWGTNGVIELSADSNFRALIGTTLSDDKAVTIREALKGALTVLLVNANDGEKATVTDDALPWTFTAKFGGTRGNDISVNVVKDATDDSKLTVTTLLDTTAVDEQTVSADGTISLLSNDFIDVTTAEDVATKLAALTGKTSYKLTGGTSKAGDVTELLSKVMETMTYNVVTTAGYADDNPIHALLVEMVRRMREEEGYKVTAVVPGKLTDKPWDYEGVSTVVNGVALTDGTKLDATMAAAYIAGASSAINGASSLTYAEYPGAVDANPRLSNSATIDNLKSGHLLFTVKRDGGVVVEQDINSLVSYTDDKPSYFAKNQVIRTIDWIANQTQTTFEDQFIGKVNNDETGRDLFKANLVAQLDQLQNSGSITNFEADDVTVASGENKDAILVTLAVQPNEAMEKLYMTITVQ</sequence>
<dbReference type="Pfam" id="PF17482">
    <property type="entry name" value="Phage_sheath_1C"/>
    <property type="match status" value="1"/>
</dbReference>
<feature type="domain" description="Tail sheath protein C-terminal" evidence="4">
    <location>
        <begin position="351"/>
        <end position="451"/>
    </location>
</feature>
<dbReference type="Gene3D" id="3.30.1490.360">
    <property type="match status" value="1"/>
</dbReference>
<accession>A0ABV6K0U6</accession>
<dbReference type="Pfam" id="PF04984">
    <property type="entry name" value="Phage_sheath_1"/>
    <property type="match status" value="1"/>
</dbReference>
<evidence type="ECO:0000259" key="4">
    <source>
        <dbReference type="Pfam" id="PF17482"/>
    </source>
</evidence>
<dbReference type="EMBL" id="JBHLUK010000014">
    <property type="protein sequence ID" value="MFC0423083.1"/>
    <property type="molecule type" value="Genomic_DNA"/>
</dbReference>
<feature type="domain" description="Tail sheath protein subtilisin-like" evidence="2">
    <location>
        <begin position="191"/>
        <end position="344"/>
    </location>
</feature>
<dbReference type="InterPro" id="IPR035089">
    <property type="entry name" value="Phage_sheath_subtilisin"/>
</dbReference>
<dbReference type="Gene3D" id="3.40.50.11790">
    <property type="match status" value="1"/>
</dbReference>
<dbReference type="Proteomes" id="UP001589855">
    <property type="component" value="Unassembled WGS sequence"/>
</dbReference>
<comment type="caution">
    <text evidence="5">The sequence shown here is derived from an EMBL/GenBank/DDBJ whole genome shotgun (WGS) entry which is preliminary data.</text>
</comment>
<comment type="similarity">
    <text evidence="1">Belongs to the myoviridae tail sheath protein family.</text>
</comment>
<evidence type="ECO:0000259" key="3">
    <source>
        <dbReference type="Pfam" id="PF17481"/>
    </source>
</evidence>
<gene>
    <name evidence="5" type="ORF">ACFFGS_02810</name>
</gene>
<dbReference type="Gene3D" id="2.60.40.4290">
    <property type="match status" value="1"/>
</dbReference>
<reference evidence="5 6" key="1">
    <citation type="submission" date="2024-09" db="EMBL/GenBank/DDBJ databases">
        <authorList>
            <person name="Sun Q."/>
            <person name="Mori K."/>
        </authorList>
    </citation>
    <scope>NUCLEOTIDE SEQUENCE [LARGE SCALE GENOMIC DNA]</scope>
    <source>
        <strain evidence="5 6">TBRC 4575</strain>
    </source>
</reference>
<organism evidence="5 6">
    <name type="scientific">Lactiplantibacillus plajomi</name>
    <dbReference type="NCBI Taxonomy" id="1457217"/>
    <lineage>
        <taxon>Bacteria</taxon>
        <taxon>Bacillati</taxon>
        <taxon>Bacillota</taxon>
        <taxon>Bacilli</taxon>
        <taxon>Lactobacillales</taxon>
        <taxon>Lactobacillaceae</taxon>
        <taxon>Lactiplantibacillus</taxon>
    </lineage>
</organism>
<evidence type="ECO:0000259" key="2">
    <source>
        <dbReference type="Pfam" id="PF04984"/>
    </source>
</evidence>
<dbReference type="RefSeq" id="WP_137645848.1">
    <property type="nucleotide sequence ID" value="NZ_BAABRM010000026.1"/>
</dbReference>
<evidence type="ECO:0000313" key="6">
    <source>
        <dbReference type="Proteomes" id="UP001589855"/>
    </source>
</evidence>
<proteinExistence type="inferred from homology"/>
<dbReference type="InterPro" id="IPR035326">
    <property type="entry name" value="Beta_sandwich_Seath"/>
</dbReference>
<feature type="domain" description="Phage tail sheath protein-like beta-sandwich" evidence="3">
    <location>
        <begin position="91"/>
        <end position="190"/>
    </location>
</feature>
<dbReference type="InterPro" id="IPR020287">
    <property type="entry name" value="Tail_sheath_C"/>
</dbReference>
<evidence type="ECO:0000313" key="5">
    <source>
        <dbReference type="EMBL" id="MFC0423083.1"/>
    </source>
</evidence>
<protein>
    <submittedName>
        <fullName evidence="5">Phage tail sheath family protein</fullName>
    </submittedName>
</protein>
<dbReference type="Gene3D" id="3.30.360.90">
    <property type="match status" value="1"/>
</dbReference>
<dbReference type="Pfam" id="PF17481">
    <property type="entry name" value="Phage_sheath_domII"/>
    <property type="match status" value="1"/>
</dbReference>